<protein>
    <submittedName>
        <fullName evidence="1">Uncharacterized protein</fullName>
    </submittedName>
</protein>
<accession>A0A6D2ID21</accession>
<dbReference type="Proteomes" id="UP000467841">
    <property type="component" value="Unassembled WGS sequence"/>
</dbReference>
<comment type="caution">
    <text evidence="1">The sequence shown here is derived from an EMBL/GenBank/DDBJ whole genome shotgun (WGS) entry which is preliminary data.</text>
</comment>
<name>A0A6D2ID21_9BRAS</name>
<sequence>MANSTDSDSESKLISLISQIVALDDGKDTDMDSNSDSEWDSDLEWESKIISLIIQTISLVISMDLNSQPKPESKLMSLTTQTVSLFKSMDFASLPKPLLKVISLFSKEINRGSDQKLESDLRLPSLVGQTLRHKPEPELILLIRQIASLHRRLSEFKSE</sequence>
<keyword evidence="2" id="KW-1185">Reference proteome</keyword>
<evidence type="ECO:0000313" key="1">
    <source>
        <dbReference type="EMBL" id="CAA7024514.1"/>
    </source>
</evidence>
<evidence type="ECO:0000313" key="2">
    <source>
        <dbReference type="Proteomes" id="UP000467841"/>
    </source>
</evidence>
<reference evidence="1" key="1">
    <citation type="submission" date="2020-01" db="EMBL/GenBank/DDBJ databases">
        <authorList>
            <person name="Mishra B."/>
        </authorList>
    </citation>
    <scope>NUCLEOTIDE SEQUENCE [LARGE SCALE GENOMIC DNA]</scope>
</reference>
<dbReference type="OrthoDB" id="1102677at2759"/>
<dbReference type="AlphaFoldDB" id="A0A6D2ID21"/>
<proteinExistence type="predicted"/>
<organism evidence="1 2">
    <name type="scientific">Microthlaspi erraticum</name>
    <dbReference type="NCBI Taxonomy" id="1685480"/>
    <lineage>
        <taxon>Eukaryota</taxon>
        <taxon>Viridiplantae</taxon>
        <taxon>Streptophyta</taxon>
        <taxon>Embryophyta</taxon>
        <taxon>Tracheophyta</taxon>
        <taxon>Spermatophyta</taxon>
        <taxon>Magnoliopsida</taxon>
        <taxon>eudicotyledons</taxon>
        <taxon>Gunneridae</taxon>
        <taxon>Pentapetalae</taxon>
        <taxon>rosids</taxon>
        <taxon>malvids</taxon>
        <taxon>Brassicales</taxon>
        <taxon>Brassicaceae</taxon>
        <taxon>Coluteocarpeae</taxon>
        <taxon>Microthlaspi</taxon>
    </lineage>
</organism>
<dbReference type="EMBL" id="CACVBM020000888">
    <property type="protein sequence ID" value="CAA7024514.1"/>
    <property type="molecule type" value="Genomic_DNA"/>
</dbReference>
<gene>
    <name evidence="1" type="ORF">MERR_LOCUS11749</name>
</gene>